<keyword evidence="5 8" id="KW-0472">Membrane</keyword>
<evidence type="ECO:0000256" key="8">
    <source>
        <dbReference type="SAM" id="Phobius"/>
    </source>
</evidence>
<evidence type="ECO:0000256" key="4">
    <source>
        <dbReference type="ARBA" id="ARBA00022989"/>
    </source>
</evidence>
<evidence type="ECO:0000256" key="2">
    <source>
        <dbReference type="ARBA" id="ARBA00022475"/>
    </source>
</evidence>
<dbReference type="Proteomes" id="UP001500604">
    <property type="component" value="Unassembled WGS sequence"/>
</dbReference>
<evidence type="ECO:0000256" key="1">
    <source>
        <dbReference type="ARBA" id="ARBA00004651"/>
    </source>
</evidence>
<sequence length="451" mass="50038">MKLLLTLTGTLLALTIQCSFAQTPNTITPLDALVASVKEARKKELAQNSEREQKFLNAHQQQKALLKEAQLTVAALKKKNSNLKQSLAEDKETLVELEQEQQALLQESRLLTEGIKDEAGRLSRSFNHSVLPAFNADRSARINQLALNRTVPSREQLYQYWEDLNTILADSSRITRSTTTITRSTGDPITAPVTFIGPFTAVSNGNFLRYYPETGQLGIPIKQPRFNLRIDAESFENSHDPLALMAIDPGRGRLLEQLETSPTLIERIDQGGFIAWLIIALGAFGVGLLITRYLSLMHESRRIRQQQVHMDNLSRSNALGRVLMAWEKHRQQGSPENLELRLDEAIMAEIPRLESWQSAIKLMAAIAPMLGLLGTITGMIRTFQGMSGNAGQHLMAVGISQALITTAIGLMVAIPLLLGHAFLTNRSRQLVLLLDRQAAGLMAEHLENKAC</sequence>
<keyword evidence="2" id="KW-1003">Cell membrane</keyword>
<dbReference type="InterPro" id="IPR050790">
    <property type="entry name" value="ExbB/TolQ_transport"/>
</dbReference>
<keyword evidence="6" id="KW-0653">Protein transport</keyword>
<dbReference type="PIRSF" id="PIRSF037714">
    <property type="entry name" value="TolR"/>
    <property type="match status" value="1"/>
</dbReference>
<feature type="transmembrane region" description="Helical" evidence="8">
    <location>
        <begin position="395"/>
        <end position="418"/>
    </location>
</feature>
<name>A0ABP8VAG2_9GAMM</name>
<evidence type="ECO:0000313" key="12">
    <source>
        <dbReference type="Proteomes" id="UP001500604"/>
    </source>
</evidence>
<keyword evidence="7" id="KW-0175">Coiled coil</keyword>
<keyword evidence="3 8" id="KW-0812">Transmembrane</keyword>
<accession>A0ABP8VAG2</accession>
<feature type="transmembrane region" description="Helical" evidence="8">
    <location>
        <begin position="362"/>
        <end position="383"/>
    </location>
</feature>
<reference evidence="12" key="1">
    <citation type="journal article" date="2019" name="Int. J. Syst. Evol. Microbiol.">
        <title>The Global Catalogue of Microorganisms (GCM) 10K type strain sequencing project: providing services to taxonomists for standard genome sequencing and annotation.</title>
        <authorList>
            <consortium name="The Broad Institute Genomics Platform"/>
            <consortium name="The Broad Institute Genome Sequencing Center for Infectious Disease"/>
            <person name="Wu L."/>
            <person name="Ma J."/>
        </authorList>
    </citation>
    <scope>NUCLEOTIDE SEQUENCE [LARGE SCALE GENOMIC DNA]</scope>
    <source>
        <strain evidence="12">JCM 17805</strain>
    </source>
</reference>
<dbReference type="PANTHER" id="PTHR30625:SF11">
    <property type="entry name" value="MOTA_TOLQ_EXBB PROTON CHANNEL DOMAIN-CONTAINING PROTEIN"/>
    <property type="match status" value="1"/>
</dbReference>
<feature type="domain" description="MotA/TolQ/ExbB proton channel" evidence="10">
    <location>
        <begin position="328"/>
        <end position="434"/>
    </location>
</feature>
<comment type="caution">
    <text evidence="11">The sequence shown here is derived from an EMBL/GenBank/DDBJ whole genome shotgun (WGS) entry which is preliminary data.</text>
</comment>
<keyword evidence="6" id="KW-0813">Transport</keyword>
<evidence type="ECO:0000256" key="9">
    <source>
        <dbReference type="SAM" id="SignalP"/>
    </source>
</evidence>
<evidence type="ECO:0000313" key="11">
    <source>
        <dbReference type="EMBL" id="GAA4651947.1"/>
    </source>
</evidence>
<feature type="transmembrane region" description="Helical" evidence="8">
    <location>
        <begin position="273"/>
        <end position="294"/>
    </location>
</feature>
<keyword evidence="12" id="KW-1185">Reference proteome</keyword>
<evidence type="ECO:0000256" key="6">
    <source>
        <dbReference type="RuleBase" id="RU004057"/>
    </source>
</evidence>
<evidence type="ECO:0000256" key="5">
    <source>
        <dbReference type="ARBA" id="ARBA00023136"/>
    </source>
</evidence>
<feature type="chain" id="PRO_5045432335" evidence="9">
    <location>
        <begin position="22"/>
        <end position="451"/>
    </location>
</feature>
<feature type="signal peptide" evidence="9">
    <location>
        <begin position="1"/>
        <end position="21"/>
    </location>
</feature>
<evidence type="ECO:0000256" key="7">
    <source>
        <dbReference type="SAM" id="Coils"/>
    </source>
</evidence>
<dbReference type="EMBL" id="BAABFL010000466">
    <property type="protein sequence ID" value="GAA4651947.1"/>
    <property type="molecule type" value="Genomic_DNA"/>
</dbReference>
<keyword evidence="9" id="KW-0732">Signal</keyword>
<evidence type="ECO:0000259" key="10">
    <source>
        <dbReference type="Pfam" id="PF01618"/>
    </source>
</evidence>
<dbReference type="InterPro" id="IPR017270">
    <property type="entry name" value="MotA/TolQ/ExbB-rel"/>
</dbReference>
<gene>
    <name evidence="11" type="ORF">GCM10023116_42310</name>
</gene>
<evidence type="ECO:0000256" key="3">
    <source>
        <dbReference type="ARBA" id="ARBA00022692"/>
    </source>
</evidence>
<comment type="similarity">
    <text evidence="6">Belongs to the exbB/tolQ family.</text>
</comment>
<dbReference type="Pfam" id="PF01618">
    <property type="entry name" value="MotA_ExbB"/>
    <property type="match status" value="1"/>
</dbReference>
<feature type="coiled-coil region" evidence="7">
    <location>
        <begin position="59"/>
        <end position="107"/>
    </location>
</feature>
<proteinExistence type="inferred from homology"/>
<dbReference type="PANTHER" id="PTHR30625">
    <property type="entry name" value="PROTEIN TOLQ"/>
    <property type="match status" value="1"/>
</dbReference>
<keyword evidence="4 8" id="KW-1133">Transmembrane helix</keyword>
<comment type="subcellular location">
    <subcellularLocation>
        <location evidence="1">Cell membrane</location>
        <topology evidence="1">Multi-pass membrane protein</topology>
    </subcellularLocation>
    <subcellularLocation>
        <location evidence="6">Membrane</location>
        <topology evidence="6">Multi-pass membrane protein</topology>
    </subcellularLocation>
</comment>
<protein>
    <submittedName>
        <fullName evidence="11">MotA/TolQ/ExbB proton channel family protein</fullName>
    </submittedName>
</protein>
<dbReference type="InterPro" id="IPR002898">
    <property type="entry name" value="MotA_ExbB_proton_chnl"/>
</dbReference>
<organism evidence="11 12">
    <name type="scientific">Kistimonas scapharcae</name>
    <dbReference type="NCBI Taxonomy" id="1036133"/>
    <lineage>
        <taxon>Bacteria</taxon>
        <taxon>Pseudomonadati</taxon>
        <taxon>Pseudomonadota</taxon>
        <taxon>Gammaproteobacteria</taxon>
        <taxon>Oceanospirillales</taxon>
        <taxon>Endozoicomonadaceae</taxon>
        <taxon>Kistimonas</taxon>
    </lineage>
</organism>
<dbReference type="RefSeq" id="WP_345198421.1">
    <property type="nucleotide sequence ID" value="NZ_BAABFL010000466.1"/>
</dbReference>